<organism evidence="3">
    <name type="scientific">Onchocerca flexuosa</name>
    <dbReference type="NCBI Taxonomy" id="387005"/>
    <lineage>
        <taxon>Eukaryota</taxon>
        <taxon>Metazoa</taxon>
        <taxon>Ecdysozoa</taxon>
        <taxon>Nematoda</taxon>
        <taxon>Chromadorea</taxon>
        <taxon>Rhabditida</taxon>
        <taxon>Spirurina</taxon>
        <taxon>Spiruromorpha</taxon>
        <taxon>Filarioidea</taxon>
        <taxon>Onchocercidae</taxon>
        <taxon>Onchocerca</taxon>
    </lineage>
</organism>
<name>A0A183H7R2_9BILA</name>
<keyword evidence="2" id="KW-1185">Reference proteome</keyword>
<reference evidence="3" key="1">
    <citation type="submission" date="2016-06" db="UniProtKB">
        <authorList>
            <consortium name="WormBaseParasite"/>
        </authorList>
    </citation>
    <scope>IDENTIFICATION</scope>
</reference>
<dbReference type="Proteomes" id="UP000267606">
    <property type="component" value="Unassembled WGS sequence"/>
</dbReference>
<protein>
    <submittedName>
        <fullName evidence="3">Helitron_like_N domain-containing protein</fullName>
    </submittedName>
</protein>
<accession>A0A183H7R2</accession>
<evidence type="ECO:0000313" key="1">
    <source>
        <dbReference type="EMBL" id="VDO36823.1"/>
    </source>
</evidence>
<dbReference type="EMBL" id="UZAJ01002375">
    <property type="protein sequence ID" value="VDO36823.1"/>
    <property type="molecule type" value="Genomic_DNA"/>
</dbReference>
<evidence type="ECO:0000313" key="2">
    <source>
        <dbReference type="Proteomes" id="UP000267606"/>
    </source>
</evidence>
<gene>
    <name evidence="1" type="ORF">OFLC_LOCUS3524</name>
</gene>
<dbReference type="WBParaSite" id="OFLC_0000352301-mRNA-1">
    <property type="protein sequence ID" value="OFLC_0000352301-mRNA-1"/>
    <property type="gene ID" value="OFLC_0000352301"/>
</dbReference>
<sequence length="184" mass="21509">MFLIWLYDKITSTKIDDVICAEIPVPTSIRICMKLRRKMKNRHQRTSEQDREWLKCEQSDVQPGLRMYDCEHIDRSRQLQICCVLNKMNAIWMWLKDINEEQEIKAVTTQFMPTFRVKGQIYHKAGSLHSLSNGRQKFNNATIQLNSNHLFRPLVSIENVWLKSPASNIEAFPDGLMILGLCAL</sequence>
<evidence type="ECO:0000313" key="3">
    <source>
        <dbReference type="WBParaSite" id="OFLC_0000352301-mRNA-1"/>
    </source>
</evidence>
<dbReference type="AlphaFoldDB" id="A0A183H7R2"/>
<proteinExistence type="predicted"/>
<reference evidence="1 2" key="2">
    <citation type="submission" date="2018-11" db="EMBL/GenBank/DDBJ databases">
        <authorList>
            <consortium name="Pathogen Informatics"/>
        </authorList>
    </citation>
    <scope>NUCLEOTIDE SEQUENCE [LARGE SCALE GENOMIC DNA]</scope>
</reference>